<evidence type="ECO:0000259" key="2">
    <source>
        <dbReference type="PROSITE" id="PS52029"/>
    </source>
</evidence>
<protein>
    <recommendedName>
        <fullName evidence="2">L,D-TPase catalytic domain-containing protein</fullName>
    </recommendedName>
</protein>
<feature type="active site" description="Nucleophile" evidence="1">
    <location>
        <position position="57"/>
    </location>
</feature>
<keyword evidence="1" id="KW-0961">Cell wall biogenesis/degradation</keyword>
<name>A0ABR8Q7E4_9CLOT</name>
<keyword evidence="1" id="KW-0573">Peptidoglycan synthesis</keyword>
<accession>A0ABR8Q7E4</accession>
<keyword evidence="4" id="KW-1185">Reference proteome</keyword>
<dbReference type="RefSeq" id="WP_191751100.1">
    <property type="nucleotide sequence ID" value="NZ_JACSQZ010000075.1"/>
</dbReference>
<comment type="pathway">
    <text evidence="1">Cell wall biogenesis; peptidoglycan biosynthesis.</text>
</comment>
<reference evidence="3 4" key="1">
    <citation type="submission" date="2020-08" db="EMBL/GenBank/DDBJ databases">
        <title>A Genomic Blueprint of the Chicken Gut Microbiome.</title>
        <authorList>
            <person name="Gilroy R."/>
            <person name="Ravi A."/>
            <person name="Getino M."/>
            <person name="Pursley I."/>
            <person name="Horton D.L."/>
            <person name="Alikhan N.-F."/>
            <person name="Baker D."/>
            <person name="Gharbi K."/>
            <person name="Hall N."/>
            <person name="Watson M."/>
            <person name="Adriaenssens E.M."/>
            <person name="Foster-Nyarko E."/>
            <person name="Jarju S."/>
            <person name="Secka A."/>
            <person name="Antonio M."/>
            <person name="Oren A."/>
            <person name="Chaudhuri R."/>
            <person name="La Ragione R.M."/>
            <person name="Hildebrand F."/>
            <person name="Pallen M.J."/>
        </authorList>
    </citation>
    <scope>NUCLEOTIDE SEQUENCE [LARGE SCALE GENOMIC DNA]</scope>
    <source>
        <strain evidence="3 4">Sa3CUN1</strain>
    </source>
</reference>
<comment type="caution">
    <text evidence="3">The sequence shown here is derived from an EMBL/GenBank/DDBJ whole genome shotgun (WGS) entry which is preliminary data.</text>
</comment>
<evidence type="ECO:0000256" key="1">
    <source>
        <dbReference type="PROSITE-ProRule" id="PRU01373"/>
    </source>
</evidence>
<feature type="active site" description="Proton donor/acceptor" evidence="1">
    <location>
        <position position="47"/>
    </location>
</feature>
<evidence type="ECO:0000313" key="4">
    <source>
        <dbReference type="Proteomes" id="UP000640335"/>
    </source>
</evidence>
<dbReference type="PROSITE" id="PS52029">
    <property type="entry name" value="LD_TPASE"/>
    <property type="match status" value="1"/>
</dbReference>
<dbReference type="InterPro" id="IPR005490">
    <property type="entry name" value="LD_TPept_cat_dom"/>
</dbReference>
<keyword evidence="1" id="KW-0133">Cell shape</keyword>
<feature type="domain" description="L,D-TPase catalytic" evidence="2">
    <location>
        <begin position="1"/>
        <end position="82"/>
    </location>
</feature>
<dbReference type="PANTHER" id="PTHR38589">
    <property type="entry name" value="BLR0621 PROTEIN"/>
    <property type="match status" value="1"/>
</dbReference>
<dbReference type="Proteomes" id="UP000640335">
    <property type="component" value="Unassembled WGS sequence"/>
</dbReference>
<evidence type="ECO:0000313" key="3">
    <source>
        <dbReference type="EMBL" id="MBD7916356.1"/>
    </source>
</evidence>
<organism evidence="3 4">
    <name type="scientific">Clostridium gallinarum</name>
    <dbReference type="NCBI Taxonomy" id="2762246"/>
    <lineage>
        <taxon>Bacteria</taxon>
        <taxon>Bacillati</taxon>
        <taxon>Bacillota</taxon>
        <taxon>Clostridia</taxon>
        <taxon>Eubacteriales</taxon>
        <taxon>Clostridiaceae</taxon>
        <taxon>Clostridium</taxon>
    </lineage>
</organism>
<dbReference type="PANTHER" id="PTHR38589:SF1">
    <property type="entry name" value="BLR0621 PROTEIN"/>
    <property type="match status" value="1"/>
</dbReference>
<sequence length="93" mass="10816">MQFGEPNGRWSSAEKLIDFPGYYNYSLVIDYNRWPVIPGKSSAIFIHCDMGIYTYGCVAIPQQNLINILNRINPSKNPVIIMDFNYQIIYNNY</sequence>
<dbReference type="EMBL" id="JACSQZ010000075">
    <property type="protein sequence ID" value="MBD7916356.1"/>
    <property type="molecule type" value="Genomic_DNA"/>
</dbReference>
<gene>
    <name evidence="3" type="ORF">H9660_14505</name>
</gene>
<proteinExistence type="predicted"/>